<dbReference type="EMBL" id="JXSX01000003">
    <property type="protein sequence ID" value="KIR61491.1"/>
    <property type="molecule type" value="Genomic_DNA"/>
</dbReference>
<keyword evidence="3" id="KW-0378">Hydrolase</keyword>
<dbReference type="RefSeq" id="WP_043968496.1">
    <property type="nucleotide sequence ID" value="NZ_JBEZEP010000006.1"/>
</dbReference>
<accession>A0A0D0WR97</accession>
<dbReference type="Gene3D" id="3.30.70.360">
    <property type="match status" value="1"/>
</dbReference>
<dbReference type="InterPro" id="IPR011650">
    <property type="entry name" value="Peptidase_M20_dimer"/>
</dbReference>
<gene>
    <name evidence="5" type="ORF">TK50_28185</name>
</gene>
<dbReference type="SUPFAM" id="SSF53187">
    <property type="entry name" value="Zn-dependent exopeptidases"/>
    <property type="match status" value="1"/>
</dbReference>
<dbReference type="Pfam" id="PF01546">
    <property type="entry name" value="Peptidase_M20"/>
    <property type="match status" value="1"/>
</dbReference>
<evidence type="ECO:0000256" key="2">
    <source>
        <dbReference type="ARBA" id="ARBA00022723"/>
    </source>
</evidence>
<proteinExistence type="predicted"/>
<evidence type="ECO:0000313" key="6">
    <source>
        <dbReference type="Proteomes" id="UP000032254"/>
    </source>
</evidence>
<evidence type="ECO:0000256" key="1">
    <source>
        <dbReference type="ARBA" id="ARBA00022670"/>
    </source>
</evidence>
<dbReference type="AlphaFoldDB" id="A0A0D0WR97"/>
<evidence type="ECO:0000259" key="4">
    <source>
        <dbReference type="Pfam" id="PF07687"/>
    </source>
</evidence>
<evidence type="ECO:0000313" key="5">
    <source>
        <dbReference type="EMBL" id="KIR61491.1"/>
    </source>
</evidence>
<dbReference type="Gene3D" id="3.40.630.10">
    <property type="entry name" value="Zn peptidases"/>
    <property type="match status" value="1"/>
</dbReference>
<dbReference type="GO" id="GO:0008233">
    <property type="term" value="F:peptidase activity"/>
    <property type="evidence" value="ECO:0007669"/>
    <property type="project" value="UniProtKB-KW"/>
</dbReference>
<dbReference type="InterPro" id="IPR002933">
    <property type="entry name" value="Peptidase_M20"/>
</dbReference>
<dbReference type="Pfam" id="PF07687">
    <property type="entry name" value="M20_dimer"/>
    <property type="match status" value="1"/>
</dbReference>
<dbReference type="GO" id="GO:0046872">
    <property type="term" value="F:metal ion binding"/>
    <property type="evidence" value="ECO:0007669"/>
    <property type="project" value="UniProtKB-KW"/>
</dbReference>
<dbReference type="PANTHER" id="PTHR43270">
    <property type="entry name" value="BETA-ALA-HIS DIPEPTIDASE"/>
    <property type="match status" value="1"/>
</dbReference>
<dbReference type="GO" id="GO:0006508">
    <property type="term" value="P:proteolysis"/>
    <property type="evidence" value="ECO:0007669"/>
    <property type="project" value="UniProtKB-KW"/>
</dbReference>
<dbReference type="Proteomes" id="UP000032254">
    <property type="component" value="Unassembled WGS sequence"/>
</dbReference>
<sequence length="454" mass="49345">MPHPDTAAALAAVDTHFDEFVAELQQLCRIRSRRQEPDQMAATARFIADSVHRWGGQAEIIEWEQSHPYVLAEIPGSGQRRLLHFTHYDVEVEPAGDDADWISPPYAAEIHDGRLYARGVADDKGALMSRIHAVAAWRLAGLTPPVTSRFIFEGKQWLHSPGLGSFCAAYADRLDSDAALWENSWRDGQDRPLLKLAEKGVLYLRLTVRTLPRDLTSQNTALLPAATARLAAALAQLQRPDGTVTVPGFADDVRPLTDAERDLLAEVEFDGDFLRERAGVRGFTGGLDDRQAAVAIRTVPTLTVAGIAGGDMRDDVTLGIPATAAAKVEIRLVPGQDPQRVLAAVRDHLAATGFGDVDIEVMATSRPNMTDHRDPFVALVADAARRAYGTEPVIEPYTQWIGNQGALAARPIVGVGVSRADSGVDGPNENIRLDDYRDGIRHVIEVMAALAVTE</sequence>
<keyword evidence="2" id="KW-0479">Metal-binding</keyword>
<dbReference type="PANTHER" id="PTHR43270:SF8">
    <property type="entry name" value="DI- AND TRIPEPTIDASE DUG2-RELATED"/>
    <property type="match status" value="1"/>
</dbReference>
<evidence type="ECO:0000256" key="3">
    <source>
        <dbReference type="ARBA" id="ARBA00022801"/>
    </source>
</evidence>
<protein>
    <submittedName>
        <fullName evidence="5">Peptidase M20</fullName>
    </submittedName>
</protein>
<dbReference type="OrthoDB" id="9761532at2"/>
<name>A0A0D0WR97_9ACTN</name>
<organism evidence="5 6">
    <name type="scientific">Micromonospora haikouensis</name>
    <dbReference type="NCBI Taxonomy" id="686309"/>
    <lineage>
        <taxon>Bacteria</taxon>
        <taxon>Bacillati</taxon>
        <taxon>Actinomycetota</taxon>
        <taxon>Actinomycetes</taxon>
        <taxon>Micromonosporales</taxon>
        <taxon>Micromonosporaceae</taxon>
        <taxon>Micromonospora</taxon>
    </lineage>
</organism>
<dbReference type="PATRIC" id="fig|47853.6.peg.5910"/>
<keyword evidence="6" id="KW-1185">Reference proteome</keyword>
<dbReference type="InterPro" id="IPR051458">
    <property type="entry name" value="Cyt/Met_Dipeptidase"/>
</dbReference>
<reference evidence="5 6" key="1">
    <citation type="submission" date="2015-01" db="EMBL/GenBank/DDBJ databases">
        <title>Sequencing and annotation of Micromonospora carbonacea strain JXNU-1 genome.</title>
        <authorList>
            <person name="Long Z."/>
            <person name="Huang Y."/>
            <person name="Jiang Y."/>
        </authorList>
    </citation>
    <scope>NUCLEOTIDE SEQUENCE [LARGE SCALE GENOMIC DNA]</scope>
    <source>
        <strain evidence="5 6">JXNU-1</strain>
    </source>
</reference>
<keyword evidence="1" id="KW-0645">Protease</keyword>
<dbReference type="GeneID" id="301307893"/>
<feature type="domain" description="Peptidase M20 dimerisation" evidence="4">
    <location>
        <begin position="245"/>
        <end position="352"/>
    </location>
</feature>
<comment type="caution">
    <text evidence="5">The sequence shown here is derived from an EMBL/GenBank/DDBJ whole genome shotgun (WGS) entry which is preliminary data.</text>
</comment>